<dbReference type="InterPro" id="IPR017926">
    <property type="entry name" value="GATASE"/>
</dbReference>
<dbReference type="GO" id="GO:0016740">
    <property type="term" value="F:transferase activity"/>
    <property type="evidence" value="ECO:0007669"/>
    <property type="project" value="UniProtKB-KW"/>
</dbReference>
<dbReference type="RefSeq" id="WP_013012059.1">
    <property type="nucleotide sequence ID" value="NC_013943.1"/>
</dbReference>
<dbReference type="CDD" id="cd01741">
    <property type="entry name" value="GATase1_1"/>
    <property type="match status" value="1"/>
</dbReference>
<dbReference type="Gene3D" id="3.40.50.880">
    <property type="match status" value="1"/>
</dbReference>
<evidence type="ECO:0000259" key="1">
    <source>
        <dbReference type="Pfam" id="PF00117"/>
    </source>
</evidence>
<dbReference type="SUPFAM" id="SSF52317">
    <property type="entry name" value="Class I glutamine amidotransferase-like"/>
    <property type="match status" value="1"/>
</dbReference>
<dbReference type="InterPro" id="IPR044992">
    <property type="entry name" value="ChyE-like"/>
</dbReference>
<accession>D4H5X8</accession>
<dbReference type="PaxDb" id="522772-Dacet_2818"/>
<proteinExistence type="predicted"/>
<dbReference type="PROSITE" id="PS51273">
    <property type="entry name" value="GATASE_TYPE_1"/>
    <property type="match status" value="1"/>
</dbReference>
<protein>
    <submittedName>
        <fullName evidence="2">Glutamine amidotransferase class-I</fullName>
    </submittedName>
</protein>
<name>D4H5X8_DENA2</name>
<dbReference type="PANTHER" id="PTHR42695">
    <property type="entry name" value="GLUTAMINE AMIDOTRANSFERASE YLR126C-RELATED"/>
    <property type="match status" value="1"/>
</dbReference>
<dbReference type="NCBIfam" id="NF006562">
    <property type="entry name" value="PRK09065.1"/>
    <property type="match status" value="1"/>
</dbReference>
<dbReference type="InterPro" id="IPR029062">
    <property type="entry name" value="Class_I_gatase-like"/>
</dbReference>
<gene>
    <name evidence="2" type="ordered locus">Dacet_2818</name>
</gene>
<keyword evidence="3" id="KW-1185">Reference proteome</keyword>
<organism evidence="2 3">
    <name type="scientific">Denitrovibrio acetiphilus (strain DSM 12809 / NBRC 114555 / N2460)</name>
    <dbReference type="NCBI Taxonomy" id="522772"/>
    <lineage>
        <taxon>Bacteria</taxon>
        <taxon>Pseudomonadati</taxon>
        <taxon>Deferribacterota</taxon>
        <taxon>Deferribacteres</taxon>
        <taxon>Deferribacterales</taxon>
        <taxon>Geovibrionaceae</taxon>
        <taxon>Denitrovibrio</taxon>
    </lineage>
</organism>
<dbReference type="Pfam" id="PF00117">
    <property type="entry name" value="GATase"/>
    <property type="match status" value="1"/>
</dbReference>
<dbReference type="GO" id="GO:0005829">
    <property type="term" value="C:cytosol"/>
    <property type="evidence" value="ECO:0007669"/>
    <property type="project" value="TreeGrafter"/>
</dbReference>
<dbReference type="AlphaFoldDB" id="D4H5X8"/>
<dbReference type="HOGENOM" id="CLU_054974_4_1_0"/>
<keyword evidence="2" id="KW-0315">Glutamine amidotransferase</keyword>
<feature type="domain" description="Glutamine amidotransferase" evidence="1">
    <location>
        <begin position="69"/>
        <end position="190"/>
    </location>
</feature>
<keyword evidence="2" id="KW-0808">Transferase</keyword>
<dbReference type="OrthoDB" id="9813383at2"/>
<dbReference type="Proteomes" id="UP000002012">
    <property type="component" value="Chromosome"/>
</dbReference>
<dbReference type="PANTHER" id="PTHR42695:SF5">
    <property type="entry name" value="GLUTAMINE AMIDOTRANSFERASE YLR126C-RELATED"/>
    <property type="match status" value="1"/>
</dbReference>
<dbReference type="STRING" id="522772.Dacet_2818"/>
<reference evidence="2 3" key="1">
    <citation type="journal article" date="2010" name="Stand. Genomic Sci.">
        <title>Complete genome sequence of Denitrovibrio acetiphilus type strain (N2460).</title>
        <authorList>
            <person name="Kiss H."/>
            <person name="Lang E."/>
            <person name="Lapidus A."/>
            <person name="Copeland A."/>
            <person name="Nolan M."/>
            <person name="Glavina Del Rio T."/>
            <person name="Chen F."/>
            <person name="Lucas S."/>
            <person name="Tice H."/>
            <person name="Cheng J.F."/>
            <person name="Han C."/>
            <person name="Goodwin L."/>
            <person name="Pitluck S."/>
            <person name="Liolios K."/>
            <person name="Pati A."/>
            <person name="Ivanova N."/>
            <person name="Mavromatis K."/>
            <person name="Chen A."/>
            <person name="Palaniappan K."/>
            <person name="Land M."/>
            <person name="Hauser L."/>
            <person name="Chang Y.J."/>
            <person name="Jeffries C.D."/>
            <person name="Detter J.C."/>
            <person name="Brettin T."/>
            <person name="Spring S."/>
            <person name="Rohde M."/>
            <person name="Goker M."/>
            <person name="Woyke T."/>
            <person name="Bristow J."/>
            <person name="Eisen J.A."/>
            <person name="Markowitz V."/>
            <person name="Hugenholtz P."/>
            <person name="Kyrpides N.C."/>
            <person name="Klenk H.P."/>
        </authorList>
    </citation>
    <scope>NUCLEOTIDE SEQUENCE [LARGE SCALE GENOMIC DNA]</scope>
    <source>
        <strain evidence="3">DSM 12809 / NBRC 114555 / N2460</strain>
    </source>
</reference>
<evidence type="ECO:0000313" key="2">
    <source>
        <dbReference type="EMBL" id="ADD69569.1"/>
    </source>
</evidence>
<evidence type="ECO:0000313" key="3">
    <source>
        <dbReference type="Proteomes" id="UP000002012"/>
    </source>
</evidence>
<sequence length="238" mass="26724">MKKIIIIKADSTFEQIIQKHGDFDQWVADELSINSDAVKSVDVRNGEKLPDPSDILGAIMTGAHSMVTEKQDWSEKTAKWIKRAVDSGTPFFGICYGHQLLAYAMGGVVDYNEKGMEIGTVKVGFKPERYDDPVFNEMPDEISAHSIHSQSVMKLPSDSVRLAGNQHEKNHVFRIGECAWGVQFHPEFDADIMRAYIKMYSADLAEDGIDAEVLNDAVEETPKASYLLKRFAEFCTNR</sequence>
<dbReference type="EMBL" id="CP001968">
    <property type="protein sequence ID" value="ADD69569.1"/>
    <property type="molecule type" value="Genomic_DNA"/>
</dbReference>
<dbReference type="KEGG" id="dap:Dacet_2818"/>
<dbReference type="InParanoid" id="D4H5X8"/>
<dbReference type="eggNOG" id="COG0518">
    <property type="taxonomic scope" value="Bacteria"/>
</dbReference>